<accession>A0A1X0CXX4</accession>
<feature type="region of interest" description="Disordered" evidence="1">
    <location>
        <begin position="37"/>
        <end position="62"/>
    </location>
</feature>
<comment type="caution">
    <text evidence="3">The sequence shown here is derived from an EMBL/GenBank/DDBJ whole genome shotgun (WGS) entry which is preliminary data.</text>
</comment>
<evidence type="ECO:0000259" key="2">
    <source>
        <dbReference type="Pfam" id="PF05305"/>
    </source>
</evidence>
<organism evidence="3 4">
    <name type="scientific">Mycolicibacterium elephantis</name>
    <dbReference type="NCBI Taxonomy" id="81858"/>
    <lineage>
        <taxon>Bacteria</taxon>
        <taxon>Bacillati</taxon>
        <taxon>Actinomycetota</taxon>
        <taxon>Actinomycetes</taxon>
        <taxon>Mycobacteriales</taxon>
        <taxon>Mycobacteriaceae</taxon>
        <taxon>Mycolicibacterium</taxon>
    </lineage>
</organism>
<gene>
    <name evidence="3" type="ORF">BST23_15415</name>
</gene>
<dbReference type="PROSITE" id="PS51257">
    <property type="entry name" value="PROKAR_LIPOPROTEIN"/>
    <property type="match status" value="1"/>
</dbReference>
<dbReference type="OrthoDB" id="4560359at2"/>
<dbReference type="EMBL" id="MVHP01000017">
    <property type="protein sequence ID" value="ORA64925.1"/>
    <property type="molecule type" value="Genomic_DNA"/>
</dbReference>
<protein>
    <submittedName>
        <fullName evidence="3">DUF732 domain-containing protein</fullName>
    </submittedName>
</protein>
<reference evidence="3 4" key="1">
    <citation type="submission" date="2017-02" db="EMBL/GenBank/DDBJ databases">
        <title>The new phylogeny of genus Mycobacterium.</title>
        <authorList>
            <person name="Tortoli E."/>
            <person name="Trovato A."/>
            <person name="Cirillo D.M."/>
        </authorList>
    </citation>
    <scope>NUCLEOTIDE SEQUENCE [LARGE SCALE GENOMIC DNA]</scope>
    <source>
        <strain evidence="3 4">FI-09383</strain>
    </source>
</reference>
<dbReference type="RefSeq" id="WP_082944329.1">
    <property type="nucleotide sequence ID" value="NZ_LBNO01000047.1"/>
</dbReference>
<evidence type="ECO:0000313" key="4">
    <source>
        <dbReference type="Proteomes" id="UP000192772"/>
    </source>
</evidence>
<dbReference type="Proteomes" id="UP000192772">
    <property type="component" value="Unassembled WGS sequence"/>
</dbReference>
<proteinExistence type="predicted"/>
<dbReference type="Pfam" id="PF05305">
    <property type="entry name" value="DUF732"/>
    <property type="match status" value="1"/>
</dbReference>
<dbReference type="AlphaFoldDB" id="A0A1X0CXX4"/>
<dbReference type="InterPro" id="IPR007969">
    <property type="entry name" value="DUF732"/>
</dbReference>
<evidence type="ECO:0000313" key="3">
    <source>
        <dbReference type="EMBL" id="ORA64925.1"/>
    </source>
</evidence>
<dbReference type="STRING" id="81858.BST23_15415"/>
<sequence length="154" mass="15569">MQQAGWRTAGAAQALLVSATFLLTGCSGDGVIALSQPDPETATVHGHAGAAPPGPPAAGGKSNALVVTDRQRAYLDALSAAGVKPSSDLMALNIGSYVCQARAAKHGEQAVWDIVHPLVRSDAGSDPLSATPPSAAEVDAATADYIRIATQRLC</sequence>
<evidence type="ECO:0000256" key="1">
    <source>
        <dbReference type="SAM" id="MobiDB-lite"/>
    </source>
</evidence>
<feature type="domain" description="DUF732" evidence="2">
    <location>
        <begin position="71"/>
        <end position="154"/>
    </location>
</feature>
<name>A0A1X0CXX4_9MYCO</name>